<dbReference type="Pfam" id="PF01613">
    <property type="entry name" value="Flavin_Reduct"/>
    <property type="match status" value="1"/>
</dbReference>
<gene>
    <name evidence="6" type="ORF">K4G66_14890</name>
</gene>
<comment type="similarity">
    <text evidence="4">Belongs to the flavoredoxin family.</text>
</comment>
<reference evidence="6" key="1">
    <citation type="journal article" date="2023" name="Comput. Struct. Biotechnol. J.">
        <title>Discovery of a novel marine Bacteroidetes with a rich repertoire of carbohydrate-active enzymes.</title>
        <authorList>
            <person name="Chen B."/>
            <person name="Liu G."/>
            <person name="Chen Q."/>
            <person name="Wang H."/>
            <person name="Liu L."/>
            <person name="Tang K."/>
        </authorList>
    </citation>
    <scope>NUCLEOTIDE SEQUENCE</scope>
    <source>
        <strain evidence="6">TK19036</strain>
    </source>
</reference>
<feature type="domain" description="Flavin reductase like" evidence="5">
    <location>
        <begin position="23"/>
        <end position="174"/>
    </location>
</feature>
<reference evidence="6" key="2">
    <citation type="journal article" date="2024" name="Antonie Van Leeuwenhoek">
        <title>Roseihalotalea indica gen. nov., sp. nov., a halophilic Bacteroidetes from mesopelagic Southwest Indian Ocean with higher carbohydrate metabolic potential.</title>
        <authorList>
            <person name="Chen B."/>
            <person name="Zhang M."/>
            <person name="Lin D."/>
            <person name="Ye J."/>
            <person name="Tang K."/>
        </authorList>
    </citation>
    <scope>NUCLEOTIDE SEQUENCE</scope>
    <source>
        <strain evidence="6">TK19036</strain>
    </source>
</reference>
<accession>A0AA49PZ12</accession>
<evidence type="ECO:0000256" key="3">
    <source>
        <dbReference type="ARBA" id="ARBA00022643"/>
    </source>
</evidence>
<dbReference type="SMART" id="SM00903">
    <property type="entry name" value="Flavin_Reduct"/>
    <property type="match status" value="1"/>
</dbReference>
<protein>
    <submittedName>
        <fullName evidence="6">Flavin reductase family protein</fullName>
    </submittedName>
</protein>
<dbReference type="Gene3D" id="2.30.110.10">
    <property type="entry name" value="Electron Transport, Fmn-binding Protein, Chain A"/>
    <property type="match status" value="1"/>
</dbReference>
<dbReference type="PANTHER" id="PTHR33798">
    <property type="entry name" value="FLAVOPROTEIN OXYGENASE"/>
    <property type="match status" value="1"/>
</dbReference>
<organism evidence="6">
    <name type="scientific">Roseihalotalea indica</name>
    <dbReference type="NCBI Taxonomy" id="2867963"/>
    <lineage>
        <taxon>Bacteria</taxon>
        <taxon>Pseudomonadati</taxon>
        <taxon>Bacteroidota</taxon>
        <taxon>Cytophagia</taxon>
        <taxon>Cytophagales</taxon>
        <taxon>Catalimonadaceae</taxon>
        <taxon>Roseihalotalea</taxon>
    </lineage>
</organism>
<dbReference type="GO" id="GO:0016646">
    <property type="term" value="F:oxidoreductase activity, acting on the CH-NH group of donors, NAD or NADP as acceptor"/>
    <property type="evidence" value="ECO:0007669"/>
    <property type="project" value="UniProtKB-ARBA"/>
</dbReference>
<dbReference type="AlphaFoldDB" id="A0AA49PZ12"/>
<evidence type="ECO:0000256" key="1">
    <source>
        <dbReference type="ARBA" id="ARBA00001917"/>
    </source>
</evidence>
<dbReference type="InterPro" id="IPR012349">
    <property type="entry name" value="Split_barrel_FMN-bd"/>
</dbReference>
<evidence type="ECO:0000313" key="6">
    <source>
        <dbReference type="EMBL" id="WKN39978.1"/>
    </source>
</evidence>
<name>A0AA49PZ12_9BACT</name>
<keyword evidence="2" id="KW-0285">Flavoprotein</keyword>
<dbReference type="SUPFAM" id="SSF50475">
    <property type="entry name" value="FMN-binding split barrel"/>
    <property type="match status" value="1"/>
</dbReference>
<proteinExistence type="inferred from homology"/>
<dbReference type="InterPro" id="IPR002563">
    <property type="entry name" value="Flavin_Rdtase-like_dom"/>
</dbReference>
<dbReference type="PANTHER" id="PTHR33798:SF5">
    <property type="entry name" value="FLAVIN REDUCTASE LIKE DOMAIN-CONTAINING PROTEIN"/>
    <property type="match status" value="1"/>
</dbReference>
<dbReference type="GO" id="GO:0010181">
    <property type="term" value="F:FMN binding"/>
    <property type="evidence" value="ECO:0007669"/>
    <property type="project" value="InterPro"/>
</dbReference>
<keyword evidence="3" id="KW-0288">FMN</keyword>
<dbReference type="EMBL" id="CP120682">
    <property type="protein sequence ID" value="WKN39978.1"/>
    <property type="molecule type" value="Genomic_DNA"/>
</dbReference>
<evidence type="ECO:0000256" key="4">
    <source>
        <dbReference type="ARBA" id="ARBA00038054"/>
    </source>
</evidence>
<evidence type="ECO:0000256" key="2">
    <source>
        <dbReference type="ARBA" id="ARBA00022630"/>
    </source>
</evidence>
<sequence>MKVIRPDEVSARDFYGYMTDAVVPRPIAFVSSMSASGKVNLSPFSFFNAVSSQPPMMIFSPVNSMRDGSTKNTLDNVHEHPEVVINIVNYALVQQMSLTSTAYEKGVNEFVKSGLTEVPSEMVKPPRVGESPVAFECSVRQVLPLGKGGGAGNLVICEVLLVHVNEDVLGDNGRIDPNCLDAIGRMGGSLYCRAHGEAVFDMPRPGQHLGVGVDQLPEAIRMSTVLSGSDLAQLASVSCIPDKTITQQHADDATIQAALLRYEQDVERSPEIMHWAAKNLLTEGETEKAWAALLSVPLEQ</sequence>
<evidence type="ECO:0000259" key="5">
    <source>
        <dbReference type="SMART" id="SM00903"/>
    </source>
</evidence>
<comment type="cofactor">
    <cofactor evidence="1">
        <name>FMN</name>
        <dbReference type="ChEBI" id="CHEBI:58210"/>
    </cofactor>
</comment>